<organism evidence="6 7">
    <name type="scientific">Rubroshorea leprosula</name>
    <dbReference type="NCBI Taxonomy" id="152421"/>
    <lineage>
        <taxon>Eukaryota</taxon>
        <taxon>Viridiplantae</taxon>
        <taxon>Streptophyta</taxon>
        <taxon>Embryophyta</taxon>
        <taxon>Tracheophyta</taxon>
        <taxon>Spermatophyta</taxon>
        <taxon>Magnoliopsida</taxon>
        <taxon>eudicotyledons</taxon>
        <taxon>Gunneridae</taxon>
        <taxon>Pentapetalae</taxon>
        <taxon>rosids</taxon>
        <taxon>malvids</taxon>
        <taxon>Malvales</taxon>
        <taxon>Dipterocarpaceae</taxon>
        <taxon>Rubroshorea</taxon>
    </lineage>
</organism>
<dbReference type="AlphaFoldDB" id="A0AAV5J9H4"/>
<dbReference type="GO" id="GO:0048046">
    <property type="term" value="C:apoplast"/>
    <property type="evidence" value="ECO:0007669"/>
    <property type="project" value="UniProtKB-SubCell"/>
</dbReference>
<evidence type="ECO:0000256" key="5">
    <source>
        <dbReference type="ARBA" id="ARBA00023591"/>
    </source>
</evidence>
<evidence type="ECO:0000256" key="3">
    <source>
        <dbReference type="ARBA" id="ARBA00022525"/>
    </source>
</evidence>
<dbReference type="PANTHER" id="PTHR31279">
    <property type="entry name" value="PROTEIN EXORDIUM-LIKE 5"/>
    <property type="match status" value="1"/>
</dbReference>
<name>A0AAV5J9H4_9ROSI</name>
<keyword evidence="2" id="KW-0052">Apoplast</keyword>
<evidence type="ECO:0000313" key="6">
    <source>
        <dbReference type="EMBL" id="GKV09366.1"/>
    </source>
</evidence>
<evidence type="ECO:0000313" key="7">
    <source>
        <dbReference type="Proteomes" id="UP001054252"/>
    </source>
</evidence>
<reference evidence="6 7" key="1">
    <citation type="journal article" date="2021" name="Commun. Biol.">
        <title>The genome of Shorea leprosula (Dipterocarpaceae) highlights the ecological relevance of drought in aseasonal tropical rainforests.</title>
        <authorList>
            <person name="Ng K.K.S."/>
            <person name="Kobayashi M.J."/>
            <person name="Fawcett J.A."/>
            <person name="Hatakeyama M."/>
            <person name="Paape T."/>
            <person name="Ng C.H."/>
            <person name="Ang C.C."/>
            <person name="Tnah L.H."/>
            <person name="Lee C.T."/>
            <person name="Nishiyama T."/>
            <person name="Sese J."/>
            <person name="O'Brien M.J."/>
            <person name="Copetti D."/>
            <person name="Mohd Noor M.I."/>
            <person name="Ong R.C."/>
            <person name="Putra M."/>
            <person name="Sireger I.Z."/>
            <person name="Indrioko S."/>
            <person name="Kosugi Y."/>
            <person name="Izuno A."/>
            <person name="Isagi Y."/>
            <person name="Lee S.L."/>
            <person name="Shimizu K.K."/>
        </authorList>
    </citation>
    <scope>NUCLEOTIDE SEQUENCE [LARGE SCALE GENOMIC DNA]</scope>
    <source>
        <strain evidence="6">214</strain>
    </source>
</reference>
<dbReference type="PANTHER" id="PTHR31279:SF73">
    <property type="entry name" value="OS10G0376400 PROTEIN"/>
    <property type="match status" value="1"/>
</dbReference>
<comment type="caution">
    <text evidence="6">The sequence shown here is derived from an EMBL/GenBank/DDBJ whole genome shotgun (WGS) entry which is preliminary data.</text>
</comment>
<evidence type="ECO:0000256" key="2">
    <source>
        <dbReference type="ARBA" id="ARBA00022523"/>
    </source>
</evidence>
<sequence>MDVPSEHPLVSKGGLTIVLTSKDVAVEGFRWSNCGLHGVNPAGKSVFIWVGSSETQRPDQCAWPFHQPIYGPQSPPNVDVGMDGMVVNIASLLARTVTNPYGDGYFIGSAGAGVEVASACIGEYGKGPYPG</sequence>
<dbReference type="Pfam" id="PF04674">
    <property type="entry name" value="Phi_1"/>
    <property type="match status" value="1"/>
</dbReference>
<evidence type="ECO:0000256" key="4">
    <source>
        <dbReference type="ARBA" id="ARBA00022729"/>
    </source>
</evidence>
<accession>A0AAV5J9H4</accession>
<keyword evidence="4" id="KW-0732">Signal</keyword>
<keyword evidence="3" id="KW-0964">Secreted</keyword>
<dbReference type="InterPro" id="IPR006766">
    <property type="entry name" value="EXORDIUM-like"/>
</dbReference>
<protein>
    <submittedName>
        <fullName evidence="6">Uncharacterized protein</fullName>
    </submittedName>
</protein>
<comment type="subcellular location">
    <subcellularLocation>
        <location evidence="1">Secreted</location>
        <location evidence="1">Extracellular space</location>
        <location evidence="1">Apoplast</location>
    </subcellularLocation>
</comment>
<proteinExistence type="inferred from homology"/>
<evidence type="ECO:0000256" key="1">
    <source>
        <dbReference type="ARBA" id="ARBA00004271"/>
    </source>
</evidence>
<dbReference type="EMBL" id="BPVZ01000030">
    <property type="protein sequence ID" value="GKV09366.1"/>
    <property type="molecule type" value="Genomic_DNA"/>
</dbReference>
<keyword evidence="7" id="KW-1185">Reference proteome</keyword>
<dbReference type="Proteomes" id="UP001054252">
    <property type="component" value="Unassembled WGS sequence"/>
</dbReference>
<gene>
    <name evidence="6" type="ORF">SLEP1_g20877</name>
</gene>
<comment type="similarity">
    <text evidence="5">Belongs to the EXORDIUM family.</text>
</comment>